<dbReference type="AlphaFoldDB" id="A0A543BQX8"/>
<dbReference type="Proteomes" id="UP000317209">
    <property type="component" value="Unassembled WGS sequence"/>
</dbReference>
<gene>
    <name evidence="1" type="ORF">FB560_2898</name>
</gene>
<organism evidence="1 2">
    <name type="scientific">Microbacterium saperdae</name>
    <dbReference type="NCBI Taxonomy" id="69368"/>
    <lineage>
        <taxon>Bacteria</taxon>
        <taxon>Bacillati</taxon>
        <taxon>Actinomycetota</taxon>
        <taxon>Actinomycetes</taxon>
        <taxon>Micrococcales</taxon>
        <taxon>Microbacteriaceae</taxon>
        <taxon>Microbacterium</taxon>
    </lineage>
</organism>
<dbReference type="OrthoDB" id="3831452at2"/>
<name>A0A543BQX8_9MICO</name>
<comment type="caution">
    <text evidence="1">The sequence shown here is derived from an EMBL/GenBank/DDBJ whole genome shotgun (WGS) entry which is preliminary data.</text>
</comment>
<dbReference type="RefSeq" id="WP_141873010.1">
    <property type="nucleotide sequence ID" value="NZ_VFOX01000001.1"/>
</dbReference>
<keyword evidence="2" id="KW-1185">Reference proteome</keyword>
<protein>
    <recommendedName>
        <fullName evidence="3">J domain-containing protein</fullName>
    </recommendedName>
</protein>
<proteinExistence type="predicted"/>
<reference evidence="1 2" key="1">
    <citation type="submission" date="2019-06" db="EMBL/GenBank/DDBJ databases">
        <title>Sequencing the genomes of 1000 actinobacteria strains.</title>
        <authorList>
            <person name="Klenk H.-P."/>
        </authorList>
    </citation>
    <scope>NUCLEOTIDE SEQUENCE [LARGE SCALE GENOMIC DNA]</scope>
    <source>
        <strain evidence="1 2">DSM 20169</strain>
    </source>
</reference>
<dbReference type="EMBL" id="VFOX01000001">
    <property type="protein sequence ID" value="TQL87231.1"/>
    <property type="molecule type" value="Genomic_DNA"/>
</dbReference>
<accession>A0A543BQX8</accession>
<evidence type="ECO:0000313" key="2">
    <source>
        <dbReference type="Proteomes" id="UP000317209"/>
    </source>
</evidence>
<evidence type="ECO:0000313" key="1">
    <source>
        <dbReference type="EMBL" id="TQL87231.1"/>
    </source>
</evidence>
<evidence type="ECO:0008006" key="3">
    <source>
        <dbReference type="Google" id="ProtNLM"/>
    </source>
</evidence>
<sequence length="105" mass="11307">MASLDAPSGSYAVDTFARWQDNARGIAKSLDALRLVDGDGTTKHGEQYRGRGDRGAGWVRHDFSGAPARALRRAQRDTHPDTGGDAATFERVLVAEAKLREAGLL</sequence>